<name>W0LKR0_9GAMM</name>
<dbReference type="RefSeq" id="WP_024911040.1">
    <property type="nucleotide sequence ID" value="NZ_CP007044.2"/>
</dbReference>
<sequence length="999" mass="108010">MGKIIETSQWESEIHQIERNERVVGGRDGGVNIQAMQLANRTVYLSQAVDGLYTGESPFTSALSAQEAADAGTIPLNARVSVRSDTNLVWVNEYQNIEGIMKPTGKTLPASSYFRAVTAPIRLQNQYDDSGFAAGVVPSSRYSAVLTEISDSYLNELGVVNGVYSPGRTSTHVTVPVPVNWLGRYVIMSCLFHNSELITPVVGVYHQYITTGTNIISDGLVNSVERLSDNILRVVSSGRIPTDKGVTALAIGAGGFGTGSATKLICAPTFALSDAPILLETFEWDVLDSIRAERMNTISADVLSGSERINTLETKIEGLPTSFIRNFETNGAMEMQTAWTYYGSGVFESVAHVPELAEIGIAGGFRVTPPTGGNTASRFDSNAATISVVANAAPGERLLVGTVVYASDGTAFPNLTSSAGYTITQGGILTGANSWGHVHINSKARFYFAFFNTITAPISRLTIGFTASNSYFPDSMAVRYHTGIFVHHATDIRLPTESTIESYLGWDGQGSNAEFFQQLQDLLDASTDAVSPVLCLGGDGLAESYVEVFREGRKVRRSFTPFPAESLTTPNVFNFRSDYIDNVQIRQMTDDVAPYRALGTTIGANHGFSMTRITAAAHGKTTADIGSIYSNGSMQYVLVGIDTVNTVYLTSRADNSAVPVGTLTRVSGGVSTANIVGTAATTTQMYPPIKNREISCQIDGVTVTDKTGFFSYRDSVVFSESYEIMDKASIVAWYENYGASGVITPDGDAAIHVSISYAFDRDAHCTIYTDFLTLKDGVPLQDIMFLQAVRGAANDGAVRYYIPKSLPFSQFGLNFDFANIGSSSTAGWTDRVNLTPARCEPTGILADRLIQLSDRFGFAMGYLPVGSTSLSVRRTNATVKAMQISNNGTKVYLSAIDNGTRTLSAGQYYSTIGYRNLLINSHMRTAHYAVRTNAADYLYVDWHTHGVDRVPVPQDYAGRSFEVVEKSDNVAVLSNSLTNTLVVRVDESKSYGYLIIKII</sequence>
<dbReference type="Proteomes" id="UP000019030">
    <property type="component" value="Chromosome"/>
</dbReference>
<proteinExistence type="predicted"/>
<evidence type="ECO:0008006" key="3">
    <source>
        <dbReference type="Google" id="ProtNLM"/>
    </source>
</evidence>
<dbReference type="PATRIC" id="fig|1441930.4.peg.327"/>
<evidence type="ECO:0000313" key="1">
    <source>
        <dbReference type="EMBL" id="AHG22580.1"/>
    </source>
</evidence>
<evidence type="ECO:0000313" key="2">
    <source>
        <dbReference type="Proteomes" id="UP000019030"/>
    </source>
</evidence>
<gene>
    <name evidence="1" type="ORF">Z042_01595</name>
</gene>
<dbReference type="KEGG" id="sfo:Z042_01595"/>
<dbReference type="OrthoDB" id="3307920at2"/>
<keyword evidence="2" id="KW-1185">Reference proteome</keyword>
<dbReference type="HOGENOM" id="CLU_299940_0_0_6"/>
<dbReference type="EMBL" id="CP007044">
    <property type="protein sequence ID" value="AHG22580.1"/>
    <property type="molecule type" value="Genomic_DNA"/>
</dbReference>
<protein>
    <recommendedName>
        <fullName evidence="3">Tail spike TSP1/Gp66 N-terminal domain-containing protein</fullName>
    </recommendedName>
</protein>
<reference evidence="1 2" key="1">
    <citation type="submission" date="2014-01" db="EMBL/GenBank/DDBJ databases">
        <title>Isolation of Serratia multitudinisentens RB-25 from Ex-Landfill site.</title>
        <authorList>
            <person name="Robson E.H.J."/>
        </authorList>
    </citation>
    <scope>NUCLEOTIDE SEQUENCE [LARGE SCALE GENOMIC DNA]</scope>
    <source>
        <strain evidence="1 2">RB-25</strain>
    </source>
</reference>
<reference evidence="1 2" key="2">
    <citation type="submission" date="2015-03" db="EMBL/GenBank/DDBJ databases">
        <authorList>
            <person name="Chan K.-G."/>
        </authorList>
    </citation>
    <scope>NUCLEOTIDE SEQUENCE [LARGE SCALE GENOMIC DNA]</scope>
    <source>
        <strain evidence="1 2">RB-25</strain>
    </source>
</reference>
<dbReference type="eggNOG" id="ENOG5030KSI">
    <property type="taxonomic scope" value="Bacteria"/>
</dbReference>
<accession>W0LKR0</accession>
<organism evidence="1 2">
    <name type="scientific">Chania multitudinisentens RB-25</name>
    <dbReference type="NCBI Taxonomy" id="1441930"/>
    <lineage>
        <taxon>Bacteria</taxon>
        <taxon>Pseudomonadati</taxon>
        <taxon>Pseudomonadota</taxon>
        <taxon>Gammaproteobacteria</taxon>
        <taxon>Enterobacterales</taxon>
        <taxon>Yersiniaceae</taxon>
        <taxon>Chania</taxon>
    </lineage>
</organism>
<dbReference type="STRING" id="1441930.Z042_01595"/>
<dbReference type="AlphaFoldDB" id="W0LKR0"/>